<proteinExistence type="predicted"/>
<evidence type="ECO:0000313" key="3">
    <source>
        <dbReference type="Proteomes" id="UP000789833"/>
    </source>
</evidence>
<protein>
    <submittedName>
        <fullName evidence="2">Uncharacterized protein</fullName>
    </submittedName>
</protein>
<sequence>MENNIEIQVSGTITLEDFKQHNTYHIERFIKISYFVLFFIFFALFSSLLFLIEDFLINFILFIVNTIVALILSSLLILYT</sequence>
<feature type="transmembrane region" description="Helical" evidence="1">
    <location>
        <begin position="58"/>
        <end position="79"/>
    </location>
</feature>
<keyword evidence="1" id="KW-0812">Transmembrane</keyword>
<keyword evidence="3" id="KW-1185">Reference proteome</keyword>
<dbReference type="EMBL" id="CAKJTJ010000019">
    <property type="protein sequence ID" value="CAG9622302.1"/>
    <property type="molecule type" value="Genomic_DNA"/>
</dbReference>
<dbReference type="Proteomes" id="UP000789833">
    <property type="component" value="Unassembled WGS sequence"/>
</dbReference>
<evidence type="ECO:0000256" key="1">
    <source>
        <dbReference type="SAM" id="Phobius"/>
    </source>
</evidence>
<gene>
    <name evidence="2" type="ORF">BACCIP111883_03093</name>
</gene>
<feature type="transmembrane region" description="Helical" evidence="1">
    <location>
        <begin position="32"/>
        <end position="52"/>
    </location>
</feature>
<keyword evidence="1" id="KW-0472">Membrane</keyword>
<comment type="caution">
    <text evidence="2">The sequence shown here is derived from an EMBL/GenBank/DDBJ whole genome shotgun (WGS) entry which is preliminary data.</text>
</comment>
<name>A0ABM8YQU4_9BACI</name>
<reference evidence="2 3" key="1">
    <citation type="submission" date="2021-10" db="EMBL/GenBank/DDBJ databases">
        <authorList>
            <person name="Criscuolo A."/>
        </authorList>
    </citation>
    <scope>NUCLEOTIDE SEQUENCE [LARGE SCALE GENOMIC DNA]</scope>
    <source>
        <strain evidence="3">CIP 111883</strain>
    </source>
</reference>
<organism evidence="2 3">
    <name type="scientific">Sutcliffiella rhizosphaerae</name>
    <dbReference type="NCBI Taxonomy" id="2880967"/>
    <lineage>
        <taxon>Bacteria</taxon>
        <taxon>Bacillati</taxon>
        <taxon>Bacillota</taxon>
        <taxon>Bacilli</taxon>
        <taxon>Bacillales</taxon>
        <taxon>Bacillaceae</taxon>
        <taxon>Sutcliffiella</taxon>
    </lineage>
</organism>
<accession>A0ABM8YQU4</accession>
<keyword evidence="1" id="KW-1133">Transmembrane helix</keyword>
<evidence type="ECO:0000313" key="2">
    <source>
        <dbReference type="EMBL" id="CAG9622302.1"/>
    </source>
</evidence>